<evidence type="ECO:0000256" key="7">
    <source>
        <dbReference type="ARBA" id="ARBA00022759"/>
    </source>
</evidence>
<evidence type="ECO:0000256" key="4">
    <source>
        <dbReference type="ARBA" id="ARBA00022722"/>
    </source>
</evidence>
<protein>
    <recommendedName>
        <fullName evidence="11 12">Ribonuclease M5</fullName>
        <ecNumber evidence="11 12">3.1.26.8</ecNumber>
    </recommendedName>
    <alternativeName>
        <fullName evidence="11">RNase M5</fullName>
    </alternativeName>
    <alternativeName>
        <fullName evidence="11">Ribosomal RNA terminal maturase M5</fullName>
    </alternativeName>
</protein>
<evidence type="ECO:0000256" key="2">
    <source>
        <dbReference type="ARBA" id="ARBA00022517"/>
    </source>
</evidence>
<evidence type="ECO:0000256" key="11">
    <source>
        <dbReference type="HAMAP-Rule" id="MF_01469"/>
    </source>
</evidence>
<dbReference type="PANTHER" id="PTHR39156:SF1">
    <property type="entry name" value="RIBONUCLEASE M5"/>
    <property type="match status" value="1"/>
</dbReference>
<dbReference type="RefSeq" id="WP_048569650.1">
    <property type="nucleotide sequence ID" value="NZ_LFVU01000004.1"/>
</dbReference>
<dbReference type="InterPro" id="IPR006171">
    <property type="entry name" value="TOPRIM_dom"/>
</dbReference>
<dbReference type="HAMAP" id="MF_01469">
    <property type="entry name" value="RNase_M5"/>
    <property type="match status" value="1"/>
</dbReference>
<dbReference type="InterPro" id="IPR034141">
    <property type="entry name" value="TOPRIM_RNase_M5-like"/>
</dbReference>
<dbReference type="PROSITE" id="PS50880">
    <property type="entry name" value="TOPRIM"/>
    <property type="match status" value="1"/>
</dbReference>
<dbReference type="EC" id="3.1.26.8" evidence="11 12"/>
<evidence type="ECO:0000259" key="13">
    <source>
        <dbReference type="PROSITE" id="PS50880"/>
    </source>
</evidence>
<keyword evidence="7 11" id="KW-0255">Endonuclease</keyword>
<dbReference type="GO" id="GO:0019843">
    <property type="term" value="F:rRNA binding"/>
    <property type="evidence" value="ECO:0007669"/>
    <property type="project" value="UniProtKB-KW"/>
</dbReference>
<comment type="catalytic activity">
    <reaction evidence="11">
        <text>Endonucleolytic cleavage of RNA, removing 21 and 42 nucleotides, respectively, from the 5'- and 3'-termini of a 5S-rRNA precursor.</text>
        <dbReference type="EC" id="3.1.26.8"/>
    </reaction>
</comment>
<keyword evidence="5" id="KW-0479">Metal-binding</keyword>
<dbReference type="FunFam" id="3.40.1360.10:FF:000006">
    <property type="entry name" value="Ribonuclease M5"/>
    <property type="match status" value="1"/>
</dbReference>
<dbReference type="STRING" id="1121307.CLCY_5c01630"/>
<keyword evidence="3 11" id="KW-0698">rRNA processing</keyword>
<dbReference type="Pfam" id="PF13331">
    <property type="entry name" value="DUF4093"/>
    <property type="match status" value="1"/>
</dbReference>
<gene>
    <name evidence="11 14" type="primary">rnmV</name>
    <name evidence="14" type="ORF">CLCY_5c01630</name>
</gene>
<evidence type="ECO:0000256" key="10">
    <source>
        <dbReference type="ARBA" id="ARBA00022884"/>
    </source>
</evidence>
<dbReference type="Pfam" id="PF01751">
    <property type="entry name" value="Toprim"/>
    <property type="match status" value="1"/>
</dbReference>
<dbReference type="GO" id="GO:0046872">
    <property type="term" value="F:metal ion binding"/>
    <property type="evidence" value="ECO:0007669"/>
    <property type="project" value="UniProtKB-KW"/>
</dbReference>
<sequence>MIKELIVVEGKDDVSAVKRAVDADCIITSGFGITPKILKRIEDAVEKRGVIIFTDPDFPGEKIRKTIASKIKGCKHAYLPRIEGTLNGDIGIENASPESILAALSKVKTEVENPREEFTMTDMIVYRLSGGNDATKRRDALGAILGIGYGNAKQFLSRLNRYSITREEFEKALERI</sequence>
<dbReference type="NCBIfam" id="TIGR00334">
    <property type="entry name" value="5S_RNA_mat_M5"/>
    <property type="match status" value="1"/>
</dbReference>
<evidence type="ECO:0000256" key="12">
    <source>
        <dbReference type="NCBIfam" id="TIGR00334"/>
    </source>
</evidence>
<proteinExistence type="inferred from homology"/>
<dbReference type="Gene3D" id="3.40.1360.10">
    <property type="match status" value="1"/>
</dbReference>
<keyword evidence="2 11" id="KW-0690">Ribosome biogenesis</keyword>
<organism evidence="14 15">
    <name type="scientific">Clostridium cylindrosporum DSM 605</name>
    <dbReference type="NCBI Taxonomy" id="1121307"/>
    <lineage>
        <taxon>Bacteria</taxon>
        <taxon>Bacillati</taxon>
        <taxon>Bacillota</taxon>
        <taxon>Clostridia</taxon>
        <taxon>Eubacteriales</taxon>
        <taxon>Clostridiaceae</taxon>
        <taxon>Clostridium</taxon>
    </lineage>
</organism>
<evidence type="ECO:0000313" key="14">
    <source>
        <dbReference type="EMBL" id="KMT22924.1"/>
    </source>
</evidence>
<evidence type="ECO:0000256" key="3">
    <source>
        <dbReference type="ARBA" id="ARBA00022552"/>
    </source>
</evidence>
<evidence type="ECO:0000256" key="5">
    <source>
        <dbReference type="ARBA" id="ARBA00022723"/>
    </source>
</evidence>
<feature type="domain" description="Toprim" evidence="13">
    <location>
        <begin position="3"/>
        <end position="86"/>
    </location>
</feature>
<keyword evidence="9" id="KW-0460">Magnesium</keyword>
<reference evidence="14 15" key="1">
    <citation type="submission" date="2015-06" db="EMBL/GenBank/DDBJ databases">
        <title>Draft genome sequence of the purine-degrading Clostridium cylindrosporum HC-1 (DSM 605).</title>
        <authorList>
            <person name="Poehlein A."/>
            <person name="Schiel-Bengelsdorf B."/>
            <person name="Bengelsdorf F."/>
            <person name="Daniel R."/>
            <person name="Duerre P."/>
        </authorList>
    </citation>
    <scope>NUCLEOTIDE SEQUENCE [LARGE SCALE GENOMIC DNA]</scope>
    <source>
        <strain evidence="14 15">DSM 605</strain>
    </source>
</reference>
<keyword evidence="6 11" id="KW-0699">rRNA-binding</keyword>
<evidence type="ECO:0000256" key="8">
    <source>
        <dbReference type="ARBA" id="ARBA00022801"/>
    </source>
</evidence>
<comment type="function">
    <text evidence="11">Required for correct processing of both the 5' and 3' ends of 5S rRNA precursor. Cleaves both sides of a double-stranded region yielding mature 5S rRNA in one step.</text>
</comment>
<evidence type="ECO:0000256" key="6">
    <source>
        <dbReference type="ARBA" id="ARBA00022730"/>
    </source>
</evidence>
<accession>A0A0J8DF96</accession>
<keyword evidence="1 11" id="KW-0963">Cytoplasm</keyword>
<evidence type="ECO:0000256" key="9">
    <source>
        <dbReference type="ARBA" id="ARBA00022842"/>
    </source>
</evidence>
<dbReference type="CDD" id="cd01027">
    <property type="entry name" value="TOPRIM_RNase_M5_like"/>
    <property type="match status" value="1"/>
</dbReference>
<name>A0A0J8DF96_CLOCY</name>
<keyword evidence="4 11" id="KW-0540">Nuclease</keyword>
<dbReference type="InterPro" id="IPR004466">
    <property type="entry name" value="RNase_M5"/>
</dbReference>
<comment type="caution">
    <text evidence="14">The sequence shown here is derived from an EMBL/GenBank/DDBJ whole genome shotgun (WGS) entry which is preliminary data.</text>
</comment>
<comment type="similarity">
    <text evidence="11">Belongs to the ribonuclease M5 family.</text>
</comment>
<dbReference type="PANTHER" id="PTHR39156">
    <property type="entry name" value="RIBONUCLEASE M5"/>
    <property type="match status" value="1"/>
</dbReference>
<dbReference type="GO" id="GO:0043822">
    <property type="term" value="F:ribonuclease M5 activity"/>
    <property type="evidence" value="ECO:0007669"/>
    <property type="project" value="UniProtKB-UniRule"/>
</dbReference>
<evidence type="ECO:0000313" key="15">
    <source>
        <dbReference type="Proteomes" id="UP000036756"/>
    </source>
</evidence>
<comment type="subcellular location">
    <subcellularLocation>
        <location evidence="11">Cytoplasm</location>
    </subcellularLocation>
</comment>
<keyword evidence="15" id="KW-1185">Reference proteome</keyword>
<dbReference type="InterPro" id="IPR025156">
    <property type="entry name" value="RNase_M5_C"/>
</dbReference>
<keyword evidence="8 11" id="KW-0378">Hydrolase</keyword>
<dbReference type="Proteomes" id="UP000036756">
    <property type="component" value="Unassembled WGS sequence"/>
</dbReference>
<dbReference type="SUPFAM" id="SSF110455">
    <property type="entry name" value="Toprim domain"/>
    <property type="match status" value="1"/>
</dbReference>
<evidence type="ECO:0000256" key="1">
    <source>
        <dbReference type="ARBA" id="ARBA00022490"/>
    </source>
</evidence>
<dbReference type="PATRIC" id="fig|1121307.3.peg.2100"/>
<dbReference type="SMART" id="SM00493">
    <property type="entry name" value="TOPRIM"/>
    <property type="match status" value="1"/>
</dbReference>
<dbReference type="AlphaFoldDB" id="A0A0J8DF96"/>
<dbReference type="GO" id="GO:0005737">
    <property type="term" value="C:cytoplasm"/>
    <property type="evidence" value="ECO:0007669"/>
    <property type="project" value="UniProtKB-SubCell"/>
</dbReference>
<dbReference type="OrthoDB" id="9791329at2"/>
<dbReference type="GO" id="GO:0006364">
    <property type="term" value="P:rRNA processing"/>
    <property type="evidence" value="ECO:0007669"/>
    <property type="project" value="UniProtKB-UniRule"/>
</dbReference>
<keyword evidence="10 11" id="KW-0694">RNA-binding</keyword>
<dbReference type="EMBL" id="LFVU01000004">
    <property type="protein sequence ID" value="KMT22924.1"/>
    <property type="molecule type" value="Genomic_DNA"/>
</dbReference>